<dbReference type="GO" id="GO:0005737">
    <property type="term" value="C:cytoplasm"/>
    <property type="evidence" value="ECO:0007669"/>
    <property type="project" value="UniProtKB-SubCell"/>
</dbReference>
<evidence type="ECO:0000256" key="1">
    <source>
        <dbReference type="ARBA" id="ARBA00022490"/>
    </source>
</evidence>
<evidence type="ECO:0000313" key="9">
    <source>
        <dbReference type="EMBL" id="QDU34498.1"/>
    </source>
</evidence>
<dbReference type="InterPro" id="IPR003395">
    <property type="entry name" value="RecF/RecN/SMC_N"/>
</dbReference>
<keyword evidence="1 6" id="KW-0963">Cytoplasm</keyword>
<feature type="coiled-coil region" evidence="6">
    <location>
        <begin position="1058"/>
        <end position="1095"/>
    </location>
</feature>
<dbReference type="KEGG" id="pcor:KS4_25680"/>
<dbReference type="Proteomes" id="UP000317369">
    <property type="component" value="Chromosome"/>
</dbReference>
<dbReference type="SUPFAM" id="SSF52540">
    <property type="entry name" value="P-loop containing nucleoside triphosphate hydrolases"/>
    <property type="match status" value="1"/>
</dbReference>
<evidence type="ECO:0000256" key="6">
    <source>
        <dbReference type="HAMAP-Rule" id="MF_01894"/>
    </source>
</evidence>
<dbReference type="InterPro" id="IPR036277">
    <property type="entry name" value="SMC_hinge_sf"/>
</dbReference>
<keyword evidence="10" id="KW-1185">Reference proteome</keyword>
<comment type="similarity">
    <text evidence="6">Belongs to the SMC family.</text>
</comment>
<dbReference type="GO" id="GO:0003677">
    <property type="term" value="F:DNA binding"/>
    <property type="evidence" value="ECO:0007669"/>
    <property type="project" value="UniProtKB-UniRule"/>
</dbReference>
<dbReference type="OrthoDB" id="9808768at2"/>
<dbReference type="HAMAP" id="MF_01894">
    <property type="entry name" value="Smc_prok"/>
    <property type="match status" value="1"/>
</dbReference>
<feature type="domain" description="SMC hinge" evidence="8">
    <location>
        <begin position="532"/>
        <end position="648"/>
    </location>
</feature>
<comment type="function">
    <text evidence="6">Required for chromosome condensation and partitioning.</text>
</comment>
<feature type="region of interest" description="Disordered" evidence="7">
    <location>
        <begin position="278"/>
        <end position="306"/>
    </location>
</feature>
<dbReference type="GO" id="GO:0007062">
    <property type="term" value="P:sister chromatid cohesion"/>
    <property type="evidence" value="ECO:0007669"/>
    <property type="project" value="InterPro"/>
</dbReference>
<feature type="coiled-coil region" evidence="6">
    <location>
        <begin position="435"/>
        <end position="473"/>
    </location>
</feature>
<keyword evidence="4 6" id="KW-0175">Coiled coil</keyword>
<organism evidence="9 10">
    <name type="scientific">Poriferisphaera corsica</name>
    <dbReference type="NCBI Taxonomy" id="2528020"/>
    <lineage>
        <taxon>Bacteria</taxon>
        <taxon>Pseudomonadati</taxon>
        <taxon>Planctomycetota</taxon>
        <taxon>Phycisphaerae</taxon>
        <taxon>Phycisphaerales</taxon>
        <taxon>Phycisphaeraceae</taxon>
        <taxon>Poriferisphaera</taxon>
    </lineage>
</organism>
<dbReference type="GO" id="GO:0006260">
    <property type="term" value="P:DNA replication"/>
    <property type="evidence" value="ECO:0007669"/>
    <property type="project" value="UniProtKB-UniRule"/>
</dbReference>
<name>A0A517YW85_9BACT</name>
<evidence type="ECO:0000256" key="7">
    <source>
        <dbReference type="SAM" id="MobiDB-lite"/>
    </source>
</evidence>
<dbReference type="GO" id="GO:0030261">
    <property type="term" value="P:chromosome condensation"/>
    <property type="evidence" value="ECO:0007669"/>
    <property type="project" value="InterPro"/>
</dbReference>
<dbReference type="PIRSF" id="PIRSF005719">
    <property type="entry name" value="SMC"/>
    <property type="match status" value="1"/>
</dbReference>
<dbReference type="Pfam" id="PF02463">
    <property type="entry name" value="SMC_N"/>
    <property type="match status" value="1"/>
</dbReference>
<evidence type="ECO:0000313" key="10">
    <source>
        <dbReference type="Proteomes" id="UP000317369"/>
    </source>
</evidence>
<dbReference type="GO" id="GO:0005524">
    <property type="term" value="F:ATP binding"/>
    <property type="evidence" value="ECO:0007669"/>
    <property type="project" value="UniProtKB-UniRule"/>
</dbReference>
<evidence type="ECO:0000256" key="4">
    <source>
        <dbReference type="ARBA" id="ARBA00023054"/>
    </source>
</evidence>
<dbReference type="SUPFAM" id="SSF57997">
    <property type="entry name" value="Tropomyosin"/>
    <property type="match status" value="1"/>
</dbReference>
<gene>
    <name evidence="9" type="primary">smc_4</name>
    <name evidence="6" type="synonym">smc</name>
    <name evidence="9" type="ORF">KS4_25680</name>
</gene>
<dbReference type="NCBIfam" id="TIGR02168">
    <property type="entry name" value="SMC_prok_B"/>
    <property type="match status" value="1"/>
</dbReference>
<dbReference type="PANTHER" id="PTHR43977">
    <property type="entry name" value="STRUCTURAL MAINTENANCE OF CHROMOSOMES PROTEIN 3"/>
    <property type="match status" value="1"/>
</dbReference>
<dbReference type="RefSeq" id="WP_145078398.1">
    <property type="nucleotide sequence ID" value="NZ_CP036425.1"/>
</dbReference>
<comment type="domain">
    <text evidence="6">Contains large globular domains required for ATP hydrolysis at each terminus and a third globular domain forming a flexible hinge near the middle of the molecule. These domains are separated by coiled-coil structures.</text>
</comment>
<dbReference type="InterPro" id="IPR024704">
    <property type="entry name" value="SMC"/>
</dbReference>
<keyword evidence="3 6" id="KW-0067">ATP-binding</keyword>
<dbReference type="EMBL" id="CP036425">
    <property type="protein sequence ID" value="QDU34498.1"/>
    <property type="molecule type" value="Genomic_DNA"/>
</dbReference>
<dbReference type="GO" id="GO:0005694">
    <property type="term" value="C:chromosome"/>
    <property type="evidence" value="ECO:0007669"/>
    <property type="project" value="InterPro"/>
</dbReference>
<dbReference type="Gene3D" id="3.40.50.300">
    <property type="entry name" value="P-loop containing nucleotide triphosphate hydrolases"/>
    <property type="match status" value="2"/>
</dbReference>
<dbReference type="Pfam" id="PF06470">
    <property type="entry name" value="SMC_hinge"/>
    <property type="match status" value="1"/>
</dbReference>
<proteinExistence type="inferred from homology"/>
<comment type="subunit">
    <text evidence="6">Homodimer.</text>
</comment>
<keyword evidence="5 6" id="KW-0238">DNA-binding</keyword>
<comment type="subcellular location">
    <subcellularLocation>
        <location evidence="6">Cytoplasm</location>
    </subcellularLocation>
</comment>
<dbReference type="Gene3D" id="3.30.70.1620">
    <property type="match status" value="1"/>
</dbReference>
<reference evidence="9 10" key="1">
    <citation type="submission" date="2019-02" db="EMBL/GenBank/DDBJ databases">
        <title>Deep-cultivation of Planctomycetes and their phenomic and genomic characterization uncovers novel biology.</title>
        <authorList>
            <person name="Wiegand S."/>
            <person name="Jogler M."/>
            <person name="Boedeker C."/>
            <person name="Pinto D."/>
            <person name="Vollmers J."/>
            <person name="Rivas-Marin E."/>
            <person name="Kohn T."/>
            <person name="Peeters S.H."/>
            <person name="Heuer A."/>
            <person name="Rast P."/>
            <person name="Oberbeckmann S."/>
            <person name="Bunk B."/>
            <person name="Jeske O."/>
            <person name="Meyerdierks A."/>
            <person name="Storesund J.E."/>
            <person name="Kallscheuer N."/>
            <person name="Luecker S."/>
            <person name="Lage O.M."/>
            <person name="Pohl T."/>
            <person name="Merkel B.J."/>
            <person name="Hornburger P."/>
            <person name="Mueller R.-W."/>
            <person name="Bruemmer F."/>
            <person name="Labrenz M."/>
            <person name="Spormann A.M."/>
            <person name="Op den Camp H."/>
            <person name="Overmann J."/>
            <person name="Amann R."/>
            <person name="Jetten M.S.M."/>
            <person name="Mascher T."/>
            <person name="Medema M.H."/>
            <person name="Devos D.P."/>
            <person name="Kaster A.-K."/>
            <person name="Ovreas L."/>
            <person name="Rohde M."/>
            <person name="Galperin M.Y."/>
            <person name="Jogler C."/>
        </authorList>
    </citation>
    <scope>NUCLEOTIDE SEQUENCE [LARGE SCALE GENOMIC DNA]</scope>
    <source>
        <strain evidence="9 10">KS4</strain>
    </source>
</reference>
<dbReference type="Gene3D" id="1.20.1060.20">
    <property type="match status" value="1"/>
</dbReference>
<dbReference type="GO" id="GO:0007059">
    <property type="term" value="P:chromosome segregation"/>
    <property type="evidence" value="ECO:0007669"/>
    <property type="project" value="UniProtKB-UniRule"/>
</dbReference>
<evidence type="ECO:0000259" key="8">
    <source>
        <dbReference type="SMART" id="SM00968"/>
    </source>
</evidence>
<protein>
    <recommendedName>
        <fullName evidence="6">Chromosome partition protein Smc</fullName>
    </recommendedName>
</protein>
<accession>A0A517YW85</accession>
<dbReference type="SUPFAM" id="SSF75553">
    <property type="entry name" value="Smc hinge domain"/>
    <property type="match status" value="1"/>
</dbReference>
<dbReference type="InterPro" id="IPR027417">
    <property type="entry name" value="P-loop_NTPase"/>
</dbReference>
<dbReference type="GO" id="GO:0016887">
    <property type="term" value="F:ATP hydrolysis activity"/>
    <property type="evidence" value="ECO:0007669"/>
    <property type="project" value="InterPro"/>
</dbReference>
<dbReference type="InterPro" id="IPR010935">
    <property type="entry name" value="SMC_hinge"/>
</dbReference>
<keyword evidence="2 6" id="KW-0547">Nucleotide-binding</keyword>
<feature type="binding site" evidence="6">
    <location>
        <begin position="32"/>
        <end position="39"/>
    </location>
    <ligand>
        <name>ATP</name>
        <dbReference type="ChEBI" id="CHEBI:30616"/>
    </ligand>
</feature>
<evidence type="ECO:0000256" key="5">
    <source>
        <dbReference type="ARBA" id="ARBA00023125"/>
    </source>
</evidence>
<feature type="region of interest" description="Disordered" evidence="7">
    <location>
        <begin position="777"/>
        <end position="800"/>
    </location>
</feature>
<evidence type="ECO:0000256" key="3">
    <source>
        <dbReference type="ARBA" id="ARBA00022840"/>
    </source>
</evidence>
<dbReference type="InterPro" id="IPR011890">
    <property type="entry name" value="SMC_prok"/>
</dbReference>
<evidence type="ECO:0000256" key="2">
    <source>
        <dbReference type="ARBA" id="ARBA00022741"/>
    </source>
</evidence>
<dbReference type="SMART" id="SM00968">
    <property type="entry name" value="SMC_hinge"/>
    <property type="match status" value="1"/>
</dbReference>
<feature type="compositionally biased region" description="Basic and acidic residues" evidence="7">
    <location>
        <begin position="279"/>
        <end position="306"/>
    </location>
</feature>
<sequence length="1343" mass="150423">MRLAKLTLAGFKSFADKTEINFDAPIVGIVGPNGCGKSNVVDAIKWVLGEQSAKSLRGGAMQDVIFNGSSARKPSGMASVTLTFENLPEANGQRRLGLDVDEVAVTRQLYRDGTSEYLINNRRARLRDVKEMFMDTGVGTEAYSVIEQGKVARMLEANSQERRSIFEEAAGISKFKARKKEAIRKLERTETNLNLCRTRLEETERRLRSVKMQAARARSYQTYSVRLRELQLQYALAEYHKLEEGLSGLVEELDQAEADRAFAARELTQHEQALADAEVEGKAVVDQQKQLEHERMSEKSRKEKAEQRERFAATTLGDLTGQIERDANRLEELTERGRTLADEQVETKKLAEELAERESTVESRLEDARSKYQRLQQEANEKRRELEDEKRGIGKMMGRVNKLRSEVQSLEVYENSLHATREKIDRRAADIGDQLKGLLEERADSEAKREEAKQLLEQEQQQLEHEVQRGEQFDSQQKEISQQLGDCKQERSALDSRRGVLQEMEENQEGVSDPVKAVLALSETEGEGSAFGFVRGMLAELIEADVEDAAIVEAALGEYQQAIVVDRLADICSSEGGKEAIEALGGRVAFLAIDQPMLPSQLGMNKGVAGVKCVLDLVAYPEWLGPVALRILGQTWVVRDLDGAMMMRAVMPSGSRFVTGSGELLDADGRVYAGPMSGQMGGLISRRSELASLERSISALDVKIEADTHTLSELSENAAHVEKVTSALRKSIYDATAVSNKLESRIESLTGQVERLEREQPGLSEEIEQIQEQLEETAQKREQNRGEAEQLETDARTKKDACREAEAGIEEMVREAEDAREGVSNIRVEAGQIAEQLSSAQKQLRQIEIATADVERQHKMLEDQLVSHRGRIEDLETTQAEAKVEAEDAAGKLDVLVEQCKEIGEKVEHAEEMLAELKLNVKTHRKALNKADNRLHKLEMGKREFEVKLEGVQQRGMEQLELDVRETYKKAKGDYRISVYEYKRHLEQLEEAANAVLEVWGIGGVQVEAPVDMKAFDGLDEPSDPFEIAWDEVEKEINELRGKIHRLGNVNLDAIAEQEDLEVRHDDLIEQVKDIEEAKEQLESLIDEINTNSRTMFMQTFEEIKHNFGGKDGLFRKLFGGGRADVVMEADEDGEIDVLEAGITIMAKPPGKEPRALSQLSGGEKTMTAIALLMAIFKSRPSPYAILDEVDAALDEANVERFTQIVQSFLDVSHFIVITHHKRTMQACNIMYGITMQERGVSKRVAVQFDEVDADGQISESAVQAQESVDEKRVKPAELDVNEGPAVIEPVEMTKEDTQEMSPMRRKLAAMLEGKEPVEVEAMVNEVVDEELAVEEKVTTETK</sequence>
<dbReference type="Gene3D" id="1.10.287.1490">
    <property type="match status" value="1"/>
</dbReference>